<reference evidence="2" key="2">
    <citation type="submission" date="2025-09" db="UniProtKB">
        <authorList>
            <consortium name="Ensembl"/>
        </authorList>
    </citation>
    <scope>IDENTIFICATION</scope>
</reference>
<evidence type="ECO:0000313" key="3">
    <source>
        <dbReference type="Proteomes" id="UP000694428"/>
    </source>
</evidence>
<feature type="domain" description="Voltage-dependent calcium channel alpha-2/delta subunit conserved region" evidence="1">
    <location>
        <begin position="69"/>
        <end position="168"/>
    </location>
</feature>
<dbReference type="InterPro" id="IPR013680">
    <property type="entry name" value="VDCC_a2/dsu"/>
</dbReference>
<sequence>MLLPLTHRVIITAETLLRSQSLNSKKVFLASLLILFRILCTVLPMLTSRYVFAVPIAQRLKQTLEPCDTEYPAFVSERTIKETTGNIACDDCFKSFVIQQIPSSNLFMVVVDNECFCDSVPPITMASFLNYMVHNESLKCERLKSQKIRRRPESCHGFHPEENARECGGVPGLSAKPPFVLLPLLLTIFSR</sequence>
<evidence type="ECO:0000313" key="2">
    <source>
        <dbReference type="Ensembl" id="ENSPSTP00000018807.1"/>
    </source>
</evidence>
<protein>
    <recommendedName>
        <fullName evidence="1">Voltage-dependent calcium channel alpha-2/delta subunit conserved region domain-containing protein</fullName>
    </recommendedName>
</protein>
<dbReference type="InterPro" id="IPR051173">
    <property type="entry name" value="Ca_channel_alpha-2/delta"/>
</dbReference>
<dbReference type="Pfam" id="PF08473">
    <property type="entry name" value="VGCC_alpha2"/>
    <property type="match status" value="1"/>
</dbReference>
<accession>A0A8C9FW59</accession>
<organism evidence="2 3">
    <name type="scientific">Pavo cristatus</name>
    <name type="common">Indian peafowl</name>
    <name type="synonym">Blue peafowl</name>
    <dbReference type="NCBI Taxonomy" id="9049"/>
    <lineage>
        <taxon>Eukaryota</taxon>
        <taxon>Metazoa</taxon>
        <taxon>Chordata</taxon>
        <taxon>Craniata</taxon>
        <taxon>Vertebrata</taxon>
        <taxon>Euteleostomi</taxon>
        <taxon>Archelosauria</taxon>
        <taxon>Archosauria</taxon>
        <taxon>Dinosauria</taxon>
        <taxon>Saurischia</taxon>
        <taxon>Theropoda</taxon>
        <taxon>Coelurosauria</taxon>
        <taxon>Aves</taxon>
        <taxon>Neognathae</taxon>
        <taxon>Galloanserae</taxon>
        <taxon>Galliformes</taxon>
        <taxon>Phasianidae</taxon>
        <taxon>Phasianinae</taxon>
        <taxon>Pavo</taxon>
    </lineage>
</organism>
<evidence type="ECO:0000259" key="1">
    <source>
        <dbReference type="Pfam" id="PF08473"/>
    </source>
</evidence>
<dbReference type="GO" id="GO:0005891">
    <property type="term" value="C:voltage-gated calcium channel complex"/>
    <property type="evidence" value="ECO:0007669"/>
    <property type="project" value="TreeGrafter"/>
</dbReference>
<dbReference type="AlphaFoldDB" id="A0A8C9FW59"/>
<name>A0A8C9FW59_PAVCR</name>
<dbReference type="PANTHER" id="PTHR10166:SF25">
    <property type="entry name" value="VOLTAGE-DEPENDENT CALCIUM CHANNEL SUBUNIT ALPHA-2_DELTA-3"/>
    <property type="match status" value="1"/>
</dbReference>
<dbReference type="GO" id="GO:0005245">
    <property type="term" value="F:voltage-gated calcium channel activity"/>
    <property type="evidence" value="ECO:0007669"/>
    <property type="project" value="TreeGrafter"/>
</dbReference>
<keyword evidence="3" id="KW-1185">Reference proteome</keyword>
<dbReference type="Ensembl" id="ENSPSTT00000019706.1">
    <property type="protein sequence ID" value="ENSPSTP00000018807.1"/>
    <property type="gene ID" value="ENSPSTG00000013539.1"/>
</dbReference>
<reference evidence="2" key="1">
    <citation type="submission" date="2025-08" db="UniProtKB">
        <authorList>
            <consortium name="Ensembl"/>
        </authorList>
    </citation>
    <scope>IDENTIFICATION</scope>
</reference>
<proteinExistence type="predicted"/>
<dbReference type="Proteomes" id="UP000694428">
    <property type="component" value="Unplaced"/>
</dbReference>
<dbReference type="PANTHER" id="PTHR10166">
    <property type="entry name" value="VOLTAGE-DEPENDENT CALCIUM CHANNEL SUBUNIT ALPHA-2/DELTA-RELATED"/>
    <property type="match status" value="1"/>
</dbReference>